<gene>
    <name evidence="1" type="ORF">R0G89_02375</name>
</gene>
<organism evidence="1 2">
    <name type="scientific">Pediococcus acidilactici</name>
    <dbReference type="NCBI Taxonomy" id="1254"/>
    <lineage>
        <taxon>Bacteria</taxon>
        <taxon>Bacillati</taxon>
        <taxon>Bacillota</taxon>
        <taxon>Bacilli</taxon>
        <taxon>Lactobacillales</taxon>
        <taxon>Lactobacillaceae</taxon>
        <taxon>Pediococcus</taxon>
        <taxon>Pediococcus acidilactici group</taxon>
    </lineage>
</organism>
<name>A0AAW8YDY4_PEDAC</name>
<reference evidence="1" key="1">
    <citation type="journal article" date="2023" name="PeerJ">
        <title>Selection and evaluation of lactic acid bacteria from chicken feces in Thailand as potential probiotics.</title>
        <authorList>
            <person name="Khurajog B."/>
            <person name="Disastra Y."/>
            <person name="Lawwyne L.D."/>
            <person name="Sirichokchatchawan W."/>
            <person name="Niyomtham W."/>
            <person name="Yindee J."/>
            <person name="Hampson D.J."/>
            <person name="Prapasarakul N."/>
        </authorList>
    </citation>
    <scope>NUCLEOTIDE SEQUENCE</scope>
    <source>
        <strain evidence="1">BF9</strain>
    </source>
</reference>
<dbReference type="GeneID" id="57366079"/>
<proteinExistence type="predicted"/>
<evidence type="ECO:0000313" key="2">
    <source>
        <dbReference type="Proteomes" id="UP001280897"/>
    </source>
</evidence>
<accession>A0AAW8YDY4</accession>
<reference evidence="1" key="2">
    <citation type="submission" date="2023-10" db="EMBL/GenBank/DDBJ databases">
        <authorList>
            <person name="Khurajog B."/>
        </authorList>
    </citation>
    <scope>NUCLEOTIDE SEQUENCE</scope>
    <source>
        <strain evidence="1">BF9</strain>
    </source>
</reference>
<dbReference type="EMBL" id="JAWJAV010000001">
    <property type="protein sequence ID" value="MDV2620582.1"/>
    <property type="molecule type" value="Genomic_DNA"/>
</dbReference>
<dbReference type="Proteomes" id="UP001280897">
    <property type="component" value="Unassembled WGS sequence"/>
</dbReference>
<dbReference type="RefSeq" id="WP_008841320.1">
    <property type="nucleotide sequence ID" value="NZ_CP050079.1"/>
</dbReference>
<dbReference type="AlphaFoldDB" id="A0AAW8YDY4"/>
<sequence>MNLSNFIKSTVELHSNLILKGEQQKVVSIITKLTLTNDGQTILLHVANRPSSHSGLTLGQLRAQTRLAQPQAKLWLVNPTSGLTSPLFGYYLRKQFLILK</sequence>
<evidence type="ECO:0000313" key="1">
    <source>
        <dbReference type="EMBL" id="MDV2620582.1"/>
    </source>
</evidence>
<comment type="caution">
    <text evidence="1">The sequence shown here is derived from an EMBL/GenBank/DDBJ whole genome shotgun (WGS) entry which is preliminary data.</text>
</comment>
<protein>
    <submittedName>
        <fullName evidence="1">Uncharacterized protein</fullName>
    </submittedName>
</protein>